<evidence type="ECO:0000313" key="18">
    <source>
        <dbReference type="Proteomes" id="UP000605805"/>
    </source>
</evidence>
<evidence type="ECO:0000259" key="15">
    <source>
        <dbReference type="Pfam" id="PF00534"/>
    </source>
</evidence>
<evidence type="ECO:0000256" key="1">
    <source>
        <dbReference type="ARBA" id="ARBA00004586"/>
    </source>
</evidence>
<evidence type="ECO:0000256" key="13">
    <source>
        <dbReference type="ARBA" id="ARBA00045103"/>
    </source>
</evidence>
<dbReference type="CDD" id="cd03801">
    <property type="entry name" value="GT4_PimA-like"/>
    <property type="match status" value="1"/>
</dbReference>
<evidence type="ECO:0000256" key="14">
    <source>
        <dbReference type="ARBA" id="ARBA00045104"/>
    </source>
</evidence>
<evidence type="ECO:0000313" key="17">
    <source>
        <dbReference type="EMBL" id="HIP57053.1"/>
    </source>
</evidence>
<evidence type="ECO:0000256" key="2">
    <source>
        <dbReference type="ARBA" id="ARBA00004922"/>
    </source>
</evidence>
<dbReference type="GO" id="GO:0012505">
    <property type="term" value="C:endomembrane system"/>
    <property type="evidence" value="ECO:0007669"/>
    <property type="project" value="TreeGrafter"/>
</dbReference>
<dbReference type="InterPro" id="IPR027054">
    <property type="entry name" value="ALG2"/>
</dbReference>
<evidence type="ECO:0000256" key="11">
    <source>
        <dbReference type="ARBA" id="ARBA00032333"/>
    </source>
</evidence>
<dbReference type="UniPathway" id="UPA00378"/>
<dbReference type="PANTHER" id="PTHR45918:SF1">
    <property type="entry name" value="ALPHA-1,3_1,6-MANNOSYLTRANSFERASE ALG2"/>
    <property type="match status" value="1"/>
</dbReference>
<dbReference type="EC" id="2.4.1.257" evidence="3"/>
<gene>
    <name evidence="17" type="ORF">EYH02_03170</name>
</gene>
<evidence type="ECO:0000256" key="7">
    <source>
        <dbReference type="ARBA" id="ARBA00022824"/>
    </source>
</evidence>
<keyword evidence="5 17" id="KW-0808">Transferase</keyword>
<evidence type="ECO:0000256" key="8">
    <source>
        <dbReference type="ARBA" id="ARBA00022989"/>
    </source>
</evidence>
<comment type="catalytic activity">
    <reaction evidence="14">
        <text>an alpha-D-Man-(1-&gt;3)-beta-D-Man-(1-&gt;4)-beta-D-GlcNAc-(1-&gt;4)-alpha-D-GlcNAc-diphospho-di-trans,poly-cis-dolichol + GDP-alpha-D-mannose = an alpha-D-Man-(1-&gt;3)-[alpha-D-Man-(1-&gt;6)]-beta-D-Man-(1-&gt;4)-beta-D-GlcNAc-(1-&gt;4)-alpha-D-GlcNAc-diphospho-di-trans,poly-cis-dolichol + GDP + H(+)</text>
        <dbReference type="Rhea" id="RHEA:29519"/>
        <dbReference type="Rhea" id="RHEA-COMP:19513"/>
        <dbReference type="Rhea" id="RHEA-COMP:19515"/>
        <dbReference type="ChEBI" id="CHEBI:15378"/>
        <dbReference type="ChEBI" id="CHEBI:57527"/>
        <dbReference type="ChEBI" id="CHEBI:58189"/>
        <dbReference type="ChEBI" id="CHEBI:132510"/>
        <dbReference type="ChEBI" id="CHEBI:132511"/>
        <dbReference type="EC" id="2.4.1.257"/>
    </reaction>
    <physiologicalReaction direction="left-to-right" evidence="14">
        <dbReference type="Rhea" id="RHEA:29520"/>
    </physiologicalReaction>
</comment>
<name>A0A832Z375_9CREN</name>
<dbReference type="EMBL" id="DQTV01000057">
    <property type="protein sequence ID" value="HIP57053.1"/>
    <property type="molecule type" value="Genomic_DNA"/>
</dbReference>
<evidence type="ECO:0000256" key="3">
    <source>
        <dbReference type="ARBA" id="ARBA00011969"/>
    </source>
</evidence>
<dbReference type="Gene3D" id="3.40.50.2000">
    <property type="entry name" value="Glycogen Phosphorylase B"/>
    <property type="match status" value="2"/>
</dbReference>
<dbReference type="Pfam" id="PF13439">
    <property type="entry name" value="Glyco_transf_4"/>
    <property type="match status" value="1"/>
</dbReference>
<comment type="pathway">
    <text evidence="2">Protein modification; protein glycosylation.</text>
</comment>
<evidence type="ECO:0000256" key="6">
    <source>
        <dbReference type="ARBA" id="ARBA00022692"/>
    </source>
</evidence>
<protein>
    <recommendedName>
        <fullName evidence="10">GDP-Man:Man(1)GlcNAc(2)-PP-Dol alpha-1,3-mannosyltransferase</fullName>
        <ecNumber evidence="4">2.4.1.132</ecNumber>
        <ecNumber evidence="3">2.4.1.257</ecNumber>
    </recommendedName>
    <alternativeName>
        <fullName evidence="12">GDP-Man:Man(1)GlcNAc(2)-PP-dolichol mannosyltransferase</fullName>
    </alternativeName>
    <alternativeName>
        <fullName evidence="11">GDP-Man:Man(2)GlcNAc(2)-PP-Dol alpha-1,6-mannosyltransferase</fullName>
    </alternativeName>
</protein>
<evidence type="ECO:0000256" key="12">
    <source>
        <dbReference type="ARBA" id="ARBA00032874"/>
    </source>
</evidence>
<dbReference type="InterPro" id="IPR001296">
    <property type="entry name" value="Glyco_trans_1"/>
</dbReference>
<evidence type="ECO:0000256" key="9">
    <source>
        <dbReference type="ARBA" id="ARBA00023136"/>
    </source>
</evidence>
<dbReference type="Proteomes" id="UP000605805">
    <property type="component" value="Unassembled WGS sequence"/>
</dbReference>
<proteinExistence type="predicted"/>
<evidence type="ECO:0000256" key="4">
    <source>
        <dbReference type="ARBA" id="ARBA00012649"/>
    </source>
</evidence>
<keyword evidence="9" id="KW-0472">Membrane</keyword>
<dbReference type="SUPFAM" id="SSF53756">
    <property type="entry name" value="UDP-Glycosyltransferase/glycogen phosphorylase"/>
    <property type="match status" value="1"/>
</dbReference>
<dbReference type="PANTHER" id="PTHR45918">
    <property type="entry name" value="ALPHA-1,3/1,6-MANNOSYLTRANSFERASE ALG2"/>
    <property type="match status" value="1"/>
</dbReference>
<dbReference type="GO" id="GO:0004378">
    <property type="term" value="F:GDP-Man:Man(1)GlcNAc(2)-PP-Dol alpha-1,3-mannosyltransferase activity"/>
    <property type="evidence" value="ECO:0007669"/>
    <property type="project" value="UniProtKB-EC"/>
</dbReference>
<dbReference type="GO" id="GO:0102704">
    <property type="term" value="F:GDP-Man:Man(2)GlcNAc(2)-PP-Dol alpha-1,6-mannosyltransferase activity"/>
    <property type="evidence" value="ECO:0007669"/>
    <property type="project" value="UniProtKB-EC"/>
</dbReference>
<dbReference type="AlphaFoldDB" id="A0A832Z375"/>
<evidence type="ECO:0000256" key="5">
    <source>
        <dbReference type="ARBA" id="ARBA00022679"/>
    </source>
</evidence>
<dbReference type="EC" id="2.4.1.132" evidence="4"/>
<evidence type="ECO:0000256" key="10">
    <source>
        <dbReference type="ARBA" id="ARBA00032047"/>
    </source>
</evidence>
<dbReference type="InterPro" id="IPR028098">
    <property type="entry name" value="Glyco_trans_4-like_N"/>
</dbReference>
<organism evidence="17 18">
    <name type="scientific">Ignisphaera aggregans</name>
    <dbReference type="NCBI Taxonomy" id="334771"/>
    <lineage>
        <taxon>Archaea</taxon>
        <taxon>Thermoproteota</taxon>
        <taxon>Thermoprotei</taxon>
        <taxon>Desulfurococcales</taxon>
        <taxon>Desulfurococcaceae</taxon>
        <taxon>Ignisphaera</taxon>
    </lineage>
</organism>
<comment type="catalytic activity">
    <reaction evidence="13">
        <text>a beta-D-Man-(1-&gt;4)-beta-D-GlcNAc-(1-&gt;4)-alpha-D-GlcNAc-diphospho-di-trans,poly-cis-dolichol + GDP-alpha-D-mannose = an alpha-D-Man-(1-&gt;3)-beta-D-Man-(1-&gt;4)-beta-D-GlcNAc-(1-&gt;4)-alpha-D-GlcNAc-diphospho-di-trans,poly-cis-dolichol + GDP + H(+)</text>
        <dbReference type="Rhea" id="RHEA:29515"/>
        <dbReference type="Rhea" id="RHEA-COMP:19511"/>
        <dbReference type="Rhea" id="RHEA-COMP:19513"/>
        <dbReference type="ChEBI" id="CHEBI:15378"/>
        <dbReference type="ChEBI" id="CHEBI:57527"/>
        <dbReference type="ChEBI" id="CHEBI:58189"/>
        <dbReference type="ChEBI" id="CHEBI:58472"/>
        <dbReference type="ChEBI" id="CHEBI:132510"/>
        <dbReference type="EC" id="2.4.1.132"/>
    </reaction>
    <physiologicalReaction direction="left-to-right" evidence="13">
        <dbReference type="Rhea" id="RHEA:29516"/>
    </physiologicalReaction>
</comment>
<keyword evidence="7" id="KW-0256">Endoplasmic reticulum</keyword>
<keyword evidence="6" id="KW-0812">Transmembrane</keyword>
<feature type="domain" description="Glycosyltransferase subfamily 4-like N-terminal" evidence="16">
    <location>
        <begin position="14"/>
        <end position="169"/>
    </location>
</feature>
<dbReference type="Pfam" id="PF00534">
    <property type="entry name" value="Glycos_transf_1"/>
    <property type="match status" value="1"/>
</dbReference>
<comment type="caution">
    <text evidence="17">The sequence shown here is derived from an EMBL/GenBank/DDBJ whole genome shotgun (WGS) entry which is preliminary data.</text>
</comment>
<sequence>MRAIVIHPHLDVKGGSERLTKILCESLLNMGVDIKVITARSSDWFDPIRSKIAYLKTEDRSAEAVAKAIAEISQSFNPDFIVNMLQEPFFCYAAKQGSDKPCVMYIHFPIDEEIEEKNLDSYFQHYRYPHLSFQNLGYVDAIAVNSKRTGLATWFIWGVKPEVVYPSIDSIFFSDGEFEKRDTKTVLYVGRFVALKRQDFLLSAFERIKREVPEAKLVITGFVDPRHRDYYEHVKEVYESLRDKLKDVELIPNPDDKTLLELYREAKVYTHPRVGEHFGMAPVEALSQLTPVVIRAPTGLAEVMTHGIEGFVAKSDTELVDYTIKVLKMGKDQWSKMGRAGYRLAQRFRPEFFGKRILGMVTSVARQRKGA</sequence>
<reference evidence="17" key="1">
    <citation type="journal article" date="2020" name="ISME J.">
        <title>Gammaproteobacteria mediating utilization of methyl-, sulfur- and petroleum organic compounds in deep ocean hydrothermal plumes.</title>
        <authorList>
            <person name="Zhou Z."/>
            <person name="Liu Y."/>
            <person name="Pan J."/>
            <person name="Cron B.R."/>
            <person name="Toner B.M."/>
            <person name="Anantharaman K."/>
            <person name="Breier J.A."/>
            <person name="Dick G.J."/>
            <person name="Li M."/>
        </authorList>
    </citation>
    <scope>NUCLEOTIDE SEQUENCE</scope>
    <source>
        <strain evidence="17">SZUA-1435</strain>
    </source>
</reference>
<keyword evidence="8" id="KW-1133">Transmembrane helix</keyword>
<feature type="domain" description="Glycosyl transferase family 1" evidence="15">
    <location>
        <begin position="179"/>
        <end position="341"/>
    </location>
</feature>
<accession>A0A832Z375</accession>
<evidence type="ECO:0000259" key="16">
    <source>
        <dbReference type="Pfam" id="PF13439"/>
    </source>
</evidence>
<comment type="subcellular location">
    <subcellularLocation>
        <location evidence="1">Endoplasmic reticulum membrane</location>
    </subcellularLocation>
</comment>